<keyword evidence="5 7" id="KW-0408">Iron</keyword>
<dbReference type="PRINTS" id="PR00465">
    <property type="entry name" value="EP450IV"/>
</dbReference>
<protein>
    <recommendedName>
        <fullName evidence="11">Cytochrome P450</fullName>
    </recommendedName>
</protein>
<gene>
    <name evidence="9" type="ORF">PENVUL_c037G05648</name>
</gene>
<dbReference type="STRING" id="29845.A0A1V6RM19"/>
<keyword evidence="7 8" id="KW-0349">Heme</keyword>
<name>A0A1V6RM19_9EURO</name>
<dbReference type="Proteomes" id="UP000191518">
    <property type="component" value="Unassembled WGS sequence"/>
</dbReference>
<comment type="similarity">
    <text evidence="2 8">Belongs to the cytochrome P450 family.</text>
</comment>
<dbReference type="InterPro" id="IPR001128">
    <property type="entry name" value="Cyt_P450"/>
</dbReference>
<dbReference type="GO" id="GO:0016705">
    <property type="term" value="F:oxidoreductase activity, acting on paired donors, with incorporation or reduction of molecular oxygen"/>
    <property type="evidence" value="ECO:0007669"/>
    <property type="project" value="InterPro"/>
</dbReference>
<keyword evidence="3 7" id="KW-0479">Metal-binding</keyword>
<sequence length="441" mass="49863">MHFRDKLFKIPTSNYPMLIVPTSMLDELKSFPVKAISFRQEMYDRYLGKYTAVASNSDGMVDSVKNNLTRGLSRILPHLKEEAEYAVQDSLGNTASWERVNIYGASTRMIALMSGRVFVGLPLSRNEDWVRNSIGITMSAFSGATQLYRYPSFLWPIVRHFIPQTIAVKKHRRETEEMLEPLVNNRLRDMENPKFVKPEDMLQWLIDNSKGRGNDVPFQANEHLVVNIAAIHTTGGQLAQTLFDLARFPQYITPLREEIAKVFAQNDAATKKSLNKLSKLDSFIKEGQRMNPSLQVTVNRKILQPVTLSNGVTLPKGTSVAASAACVNKDPAIFENPEEFDGFRYHNLRQKEGDEAKYQFATIGSDALSFGHGRHACPGRFFASAEIKVLLCYLLMNYDIRQPEDSKGPLYVLAETIATPDPTLDLEFKRRDSAIAPKYTE</sequence>
<evidence type="ECO:0008006" key="11">
    <source>
        <dbReference type="Google" id="ProtNLM"/>
    </source>
</evidence>
<dbReference type="CDD" id="cd11041">
    <property type="entry name" value="CYP503A1-like"/>
    <property type="match status" value="1"/>
</dbReference>
<keyword evidence="4 8" id="KW-0560">Oxidoreductase</keyword>
<evidence type="ECO:0000313" key="9">
    <source>
        <dbReference type="EMBL" id="OQE02881.1"/>
    </source>
</evidence>
<dbReference type="PANTHER" id="PTHR46206">
    <property type="entry name" value="CYTOCHROME P450"/>
    <property type="match status" value="1"/>
</dbReference>
<feature type="binding site" description="axial binding residue" evidence="7">
    <location>
        <position position="377"/>
    </location>
    <ligand>
        <name>heme</name>
        <dbReference type="ChEBI" id="CHEBI:30413"/>
    </ligand>
    <ligandPart>
        <name>Fe</name>
        <dbReference type="ChEBI" id="CHEBI:18248"/>
    </ligandPart>
</feature>
<dbReference type="GO" id="GO:0020037">
    <property type="term" value="F:heme binding"/>
    <property type="evidence" value="ECO:0007669"/>
    <property type="project" value="InterPro"/>
</dbReference>
<evidence type="ECO:0000256" key="5">
    <source>
        <dbReference type="ARBA" id="ARBA00023004"/>
    </source>
</evidence>
<dbReference type="PROSITE" id="PS00086">
    <property type="entry name" value="CYTOCHROME_P450"/>
    <property type="match status" value="1"/>
</dbReference>
<evidence type="ECO:0000256" key="2">
    <source>
        <dbReference type="ARBA" id="ARBA00010617"/>
    </source>
</evidence>
<accession>A0A1V6RM19</accession>
<dbReference type="AlphaFoldDB" id="A0A1V6RM19"/>
<dbReference type="EMBL" id="MDYP01000037">
    <property type="protein sequence ID" value="OQE02881.1"/>
    <property type="molecule type" value="Genomic_DNA"/>
</dbReference>
<evidence type="ECO:0000313" key="10">
    <source>
        <dbReference type="Proteomes" id="UP000191518"/>
    </source>
</evidence>
<evidence type="ECO:0000256" key="6">
    <source>
        <dbReference type="ARBA" id="ARBA00023033"/>
    </source>
</evidence>
<dbReference type="GO" id="GO:0004497">
    <property type="term" value="F:monooxygenase activity"/>
    <property type="evidence" value="ECO:0007669"/>
    <property type="project" value="UniProtKB-KW"/>
</dbReference>
<comment type="caution">
    <text evidence="9">The sequence shown here is derived from an EMBL/GenBank/DDBJ whole genome shotgun (WGS) entry which is preliminary data.</text>
</comment>
<dbReference type="InterPro" id="IPR017972">
    <property type="entry name" value="Cyt_P450_CS"/>
</dbReference>
<dbReference type="InterPro" id="IPR036396">
    <property type="entry name" value="Cyt_P450_sf"/>
</dbReference>
<keyword evidence="10" id="KW-1185">Reference proteome</keyword>
<dbReference type="GO" id="GO:0005506">
    <property type="term" value="F:iron ion binding"/>
    <property type="evidence" value="ECO:0007669"/>
    <property type="project" value="InterPro"/>
</dbReference>
<dbReference type="Gene3D" id="1.10.630.10">
    <property type="entry name" value="Cytochrome P450"/>
    <property type="match status" value="1"/>
</dbReference>
<organism evidence="9 10">
    <name type="scientific">Penicillium vulpinum</name>
    <dbReference type="NCBI Taxonomy" id="29845"/>
    <lineage>
        <taxon>Eukaryota</taxon>
        <taxon>Fungi</taxon>
        <taxon>Dikarya</taxon>
        <taxon>Ascomycota</taxon>
        <taxon>Pezizomycotina</taxon>
        <taxon>Eurotiomycetes</taxon>
        <taxon>Eurotiomycetidae</taxon>
        <taxon>Eurotiales</taxon>
        <taxon>Aspergillaceae</taxon>
        <taxon>Penicillium</taxon>
    </lineage>
</organism>
<dbReference type="InterPro" id="IPR002403">
    <property type="entry name" value="Cyt_P450_E_grp-IV"/>
</dbReference>
<reference evidence="10" key="1">
    <citation type="journal article" date="2017" name="Nat. Microbiol.">
        <title>Global analysis of biosynthetic gene clusters reveals vast potential of secondary metabolite production in Penicillium species.</title>
        <authorList>
            <person name="Nielsen J.C."/>
            <person name="Grijseels S."/>
            <person name="Prigent S."/>
            <person name="Ji B."/>
            <person name="Dainat J."/>
            <person name="Nielsen K.F."/>
            <person name="Frisvad J.C."/>
            <person name="Workman M."/>
            <person name="Nielsen J."/>
        </authorList>
    </citation>
    <scope>NUCLEOTIDE SEQUENCE [LARGE SCALE GENOMIC DNA]</scope>
    <source>
        <strain evidence="10">IBT 29486</strain>
    </source>
</reference>
<dbReference type="SUPFAM" id="SSF48264">
    <property type="entry name" value="Cytochrome P450"/>
    <property type="match status" value="1"/>
</dbReference>
<keyword evidence="6 8" id="KW-0503">Monooxygenase</keyword>
<evidence type="ECO:0000256" key="8">
    <source>
        <dbReference type="RuleBase" id="RU000461"/>
    </source>
</evidence>
<evidence type="ECO:0000256" key="4">
    <source>
        <dbReference type="ARBA" id="ARBA00023002"/>
    </source>
</evidence>
<evidence type="ECO:0000256" key="7">
    <source>
        <dbReference type="PIRSR" id="PIRSR602403-1"/>
    </source>
</evidence>
<dbReference type="Pfam" id="PF00067">
    <property type="entry name" value="p450"/>
    <property type="match status" value="1"/>
</dbReference>
<evidence type="ECO:0000256" key="3">
    <source>
        <dbReference type="ARBA" id="ARBA00022723"/>
    </source>
</evidence>
<evidence type="ECO:0000256" key="1">
    <source>
        <dbReference type="ARBA" id="ARBA00001971"/>
    </source>
</evidence>
<proteinExistence type="inferred from homology"/>
<dbReference type="PANTHER" id="PTHR46206:SF6">
    <property type="entry name" value="CYTOCHROME P450 MONOOXYGENASE AN1598-RELATED"/>
    <property type="match status" value="1"/>
</dbReference>
<dbReference type="GO" id="GO:0043386">
    <property type="term" value="P:mycotoxin biosynthetic process"/>
    <property type="evidence" value="ECO:0007669"/>
    <property type="project" value="UniProtKB-ARBA"/>
</dbReference>
<comment type="cofactor">
    <cofactor evidence="1 7">
        <name>heme</name>
        <dbReference type="ChEBI" id="CHEBI:30413"/>
    </cofactor>
</comment>